<comment type="caution">
    <text evidence="1">The sequence shown here is derived from an EMBL/GenBank/DDBJ whole genome shotgun (WGS) entry which is preliminary data.</text>
</comment>
<sequence length="134" mass="13506">MTASLRPFVRSRGLRALGLMAWLMLVITSLAAAPLGMGSAPAHAMHAATAAVGEPLHHPASGHAPSHDCCERHADCCGNPSGHVCGCVGMCASALPPTPAGVVMASWIGAVYAPPLRLHAPSAPTAPPLRPPSA</sequence>
<organism evidence="1 2">
    <name type="scientific">Frateuria flava</name>
    <dbReference type="NCBI Taxonomy" id="2821489"/>
    <lineage>
        <taxon>Bacteria</taxon>
        <taxon>Pseudomonadati</taxon>
        <taxon>Pseudomonadota</taxon>
        <taxon>Gammaproteobacteria</taxon>
        <taxon>Lysobacterales</taxon>
        <taxon>Rhodanobacteraceae</taxon>
        <taxon>Frateuria</taxon>
    </lineage>
</organism>
<evidence type="ECO:0000313" key="2">
    <source>
        <dbReference type="Proteomes" id="UP000823790"/>
    </source>
</evidence>
<accession>A0ABS4DQR9</accession>
<keyword evidence="2" id="KW-1185">Reference proteome</keyword>
<dbReference type="RefSeq" id="WP_209622031.1">
    <property type="nucleotide sequence ID" value="NZ_JAGJRS010000030.1"/>
</dbReference>
<dbReference type="EMBL" id="JAGJRS010000030">
    <property type="protein sequence ID" value="MBP1475397.1"/>
    <property type="molecule type" value="Genomic_DNA"/>
</dbReference>
<gene>
    <name evidence="1" type="ORF">J7I44_13875</name>
</gene>
<protein>
    <recommendedName>
        <fullName evidence="3">CopL family metal-binding regulatory protein</fullName>
    </recommendedName>
</protein>
<name>A0ABS4DQR9_9GAMM</name>
<evidence type="ECO:0008006" key="3">
    <source>
        <dbReference type="Google" id="ProtNLM"/>
    </source>
</evidence>
<dbReference type="Proteomes" id="UP000823790">
    <property type="component" value="Unassembled WGS sequence"/>
</dbReference>
<proteinExistence type="predicted"/>
<evidence type="ECO:0000313" key="1">
    <source>
        <dbReference type="EMBL" id="MBP1475397.1"/>
    </source>
</evidence>
<reference evidence="1 2" key="1">
    <citation type="submission" date="2021-04" db="EMBL/GenBank/DDBJ databases">
        <authorList>
            <person name="Huq M.A."/>
        </authorList>
    </citation>
    <scope>NUCLEOTIDE SEQUENCE [LARGE SCALE GENOMIC DNA]</scope>
    <source>
        <strain evidence="1 2">MAH-13</strain>
    </source>
</reference>